<dbReference type="InterPro" id="IPR036390">
    <property type="entry name" value="WH_DNA-bd_sf"/>
</dbReference>
<dbReference type="PROSITE" id="PS00889">
    <property type="entry name" value="CNMP_BINDING_2"/>
    <property type="match status" value="1"/>
</dbReference>
<dbReference type="SUPFAM" id="SSF46785">
    <property type="entry name" value="Winged helix' DNA-binding domain"/>
    <property type="match status" value="1"/>
</dbReference>
<feature type="domain" description="Cyclic nucleotide-binding" evidence="4">
    <location>
        <begin position="1"/>
        <end position="44"/>
    </location>
</feature>
<dbReference type="PANTHER" id="PTHR24567:SF74">
    <property type="entry name" value="HTH-TYPE TRANSCRIPTIONAL REGULATOR ARCR"/>
    <property type="match status" value="1"/>
</dbReference>
<accession>A0A383CCY5</accession>
<proteinExistence type="predicted"/>
<dbReference type="SMART" id="SM00419">
    <property type="entry name" value="HTH_CRP"/>
    <property type="match status" value="1"/>
</dbReference>
<gene>
    <name evidence="6" type="ORF">METZ01_LOCUS483071</name>
</gene>
<evidence type="ECO:0000259" key="5">
    <source>
        <dbReference type="PROSITE" id="PS51063"/>
    </source>
</evidence>
<dbReference type="SUPFAM" id="SSF51206">
    <property type="entry name" value="cAMP-binding domain-like"/>
    <property type="match status" value="1"/>
</dbReference>
<dbReference type="InterPro" id="IPR018490">
    <property type="entry name" value="cNMP-bd_dom_sf"/>
</dbReference>
<dbReference type="GO" id="GO:0003677">
    <property type="term" value="F:DNA binding"/>
    <property type="evidence" value="ECO:0007669"/>
    <property type="project" value="UniProtKB-KW"/>
</dbReference>
<organism evidence="6">
    <name type="scientific">marine metagenome</name>
    <dbReference type="NCBI Taxonomy" id="408172"/>
    <lineage>
        <taxon>unclassified sequences</taxon>
        <taxon>metagenomes</taxon>
        <taxon>ecological metagenomes</taxon>
    </lineage>
</organism>
<dbReference type="GO" id="GO:0005829">
    <property type="term" value="C:cytosol"/>
    <property type="evidence" value="ECO:0007669"/>
    <property type="project" value="TreeGrafter"/>
</dbReference>
<dbReference type="Gene3D" id="2.60.120.10">
    <property type="entry name" value="Jelly Rolls"/>
    <property type="match status" value="1"/>
</dbReference>
<dbReference type="Pfam" id="PF00027">
    <property type="entry name" value="cNMP_binding"/>
    <property type="match status" value="1"/>
</dbReference>
<dbReference type="InterPro" id="IPR000595">
    <property type="entry name" value="cNMP-bd_dom"/>
</dbReference>
<dbReference type="InterPro" id="IPR050397">
    <property type="entry name" value="Env_Response_Regulators"/>
</dbReference>
<sequence>EVILALLGPGDFFGEMSLLSGEARSANVVTLEKTKALTLNTEDFLGTLELYPKVAINLLRELAIRLQKSDEQIASLSLSDAERRIAISILRIAEEQGTIQHGNVTIDPLPSQQDIANMAGTTRETVSRIYKLLVEDGHVQRISKKLIILDFKRFLKDFSLN</sequence>
<dbReference type="PROSITE" id="PS51063">
    <property type="entry name" value="HTH_CRP_2"/>
    <property type="match status" value="1"/>
</dbReference>
<keyword evidence="3" id="KW-0804">Transcription</keyword>
<keyword evidence="1" id="KW-0805">Transcription regulation</keyword>
<evidence type="ECO:0000313" key="6">
    <source>
        <dbReference type="EMBL" id="SVE30217.1"/>
    </source>
</evidence>
<evidence type="ECO:0000259" key="4">
    <source>
        <dbReference type="PROSITE" id="PS50042"/>
    </source>
</evidence>
<dbReference type="InterPro" id="IPR014710">
    <property type="entry name" value="RmlC-like_jellyroll"/>
</dbReference>
<evidence type="ECO:0000256" key="2">
    <source>
        <dbReference type="ARBA" id="ARBA00023125"/>
    </source>
</evidence>
<dbReference type="EMBL" id="UINC01207914">
    <property type="protein sequence ID" value="SVE30217.1"/>
    <property type="molecule type" value="Genomic_DNA"/>
</dbReference>
<dbReference type="AlphaFoldDB" id="A0A383CCY5"/>
<dbReference type="PANTHER" id="PTHR24567">
    <property type="entry name" value="CRP FAMILY TRANSCRIPTIONAL REGULATORY PROTEIN"/>
    <property type="match status" value="1"/>
</dbReference>
<evidence type="ECO:0000256" key="1">
    <source>
        <dbReference type="ARBA" id="ARBA00023015"/>
    </source>
</evidence>
<protein>
    <recommendedName>
        <fullName evidence="7">Crp/Fnr family transcriptional regulator</fullName>
    </recommendedName>
</protein>
<reference evidence="6" key="1">
    <citation type="submission" date="2018-05" db="EMBL/GenBank/DDBJ databases">
        <authorList>
            <person name="Lanie J.A."/>
            <person name="Ng W.-L."/>
            <person name="Kazmierczak K.M."/>
            <person name="Andrzejewski T.M."/>
            <person name="Davidsen T.M."/>
            <person name="Wayne K.J."/>
            <person name="Tettelin H."/>
            <person name="Glass J.I."/>
            <person name="Rusch D."/>
            <person name="Podicherti R."/>
            <person name="Tsui H.-C.T."/>
            <person name="Winkler M.E."/>
        </authorList>
    </citation>
    <scope>NUCLEOTIDE SEQUENCE</scope>
</reference>
<evidence type="ECO:0008006" key="7">
    <source>
        <dbReference type="Google" id="ProtNLM"/>
    </source>
</evidence>
<dbReference type="Pfam" id="PF13545">
    <property type="entry name" value="HTH_Crp_2"/>
    <property type="match status" value="1"/>
</dbReference>
<keyword evidence="2" id="KW-0238">DNA-binding</keyword>
<dbReference type="PROSITE" id="PS50042">
    <property type="entry name" value="CNMP_BINDING_3"/>
    <property type="match status" value="1"/>
</dbReference>
<dbReference type="InterPro" id="IPR018488">
    <property type="entry name" value="cNMP-bd_CS"/>
</dbReference>
<name>A0A383CCY5_9ZZZZ</name>
<dbReference type="GO" id="GO:0003700">
    <property type="term" value="F:DNA-binding transcription factor activity"/>
    <property type="evidence" value="ECO:0007669"/>
    <property type="project" value="TreeGrafter"/>
</dbReference>
<feature type="non-terminal residue" evidence="6">
    <location>
        <position position="1"/>
    </location>
</feature>
<feature type="domain" description="HTH crp-type" evidence="5">
    <location>
        <begin position="79"/>
        <end position="152"/>
    </location>
</feature>
<dbReference type="CDD" id="cd00038">
    <property type="entry name" value="CAP_ED"/>
    <property type="match status" value="1"/>
</dbReference>
<evidence type="ECO:0000256" key="3">
    <source>
        <dbReference type="ARBA" id="ARBA00023163"/>
    </source>
</evidence>
<dbReference type="InterPro" id="IPR012318">
    <property type="entry name" value="HTH_CRP"/>
</dbReference>